<dbReference type="EMBL" id="LK996017">
    <property type="protein sequence ID" value="CDX00135.1"/>
    <property type="molecule type" value="Genomic_DNA"/>
</dbReference>
<dbReference type="InterPro" id="IPR009501">
    <property type="entry name" value="UCP020269"/>
</dbReference>
<name>A0A098AVK1_DESHA</name>
<dbReference type="InterPro" id="IPR003741">
    <property type="entry name" value="LUD_dom"/>
</dbReference>
<organism evidence="2">
    <name type="scientific">Desulfitobacterium hafniense</name>
    <name type="common">Desulfitobacterium frappieri</name>
    <dbReference type="NCBI Taxonomy" id="49338"/>
    <lineage>
        <taxon>Bacteria</taxon>
        <taxon>Bacillati</taxon>
        <taxon>Bacillota</taxon>
        <taxon>Clostridia</taxon>
        <taxon>Eubacteriales</taxon>
        <taxon>Desulfitobacteriaceae</taxon>
        <taxon>Desulfitobacterium</taxon>
    </lineage>
</organism>
<proteinExistence type="predicted"/>
<sequence>MVGMLERTIAGLQRNNMAGYFVHNRQELMALLSGLMEKGQTVGCGDSVTLEELGVFDFLRKGDYIFYDKYVPGLTSEDKRRLYIQNFAADTFITGTNAVTTDGKLFNIDGNGSRVAPMIYGPRQVIVVVGTNKITEDVESAIQRVRQIAAPMDAKRLKKETPCTKLNRCVDCRHPQRICNDFVLITGQFIKDRIKVIIIDMEIGY</sequence>
<gene>
    <name evidence="2" type="ORF">DPCES_0248</name>
</gene>
<dbReference type="PANTHER" id="PTHR36179:SF2">
    <property type="entry name" value="LUD DOMAIN-CONTAINING PROTEIN"/>
    <property type="match status" value="1"/>
</dbReference>
<dbReference type="AlphaFoldDB" id="A0A098AVK1"/>
<evidence type="ECO:0000313" key="2">
    <source>
        <dbReference type="EMBL" id="CDX00135.1"/>
    </source>
</evidence>
<dbReference type="RefSeq" id="WP_208925154.1">
    <property type="nucleotide sequence ID" value="NZ_LK996017.1"/>
</dbReference>
<reference evidence="2" key="1">
    <citation type="submission" date="2014-07" db="EMBL/GenBank/DDBJ databases">
        <authorList>
            <person name="Hornung V.Bastian."/>
        </authorList>
    </citation>
    <scope>NUCLEOTIDE SEQUENCE</scope>
    <source>
        <strain evidence="2">PCE-S</strain>
    </source>
</reference>
<dbReference type="Pfam" id="PF02589">
    <property type="entry name" value="LUD_dom"/>
    <property type="match status" value="1"/>
</dbReference>
<accession>A0A098AVK1</accession>
<protein>
    <submittedName>
        <fullName evidence="2">Uncharacterized ACR, YkgG COG1556</fullName>
    </submittedName>
</protein>
<dbReference type="PIRSF" id="PIRSF020269">
    <property type="entry name" value="DUF1121"/>
    <property type="match status" value="1"/>
</dbReference>
<feature type="domain" description="LUD" evidence="1">
    <location>
        <begin position="5"/>
        <end position="199"/>
    </location>
</feature>
<evidence type="ECO:0000259" key="1">
    <source>
        <dbReference type="Pfam" id="PF02589"/>
    </source>
</evidence>
<dbReference type="PANTHER" id="PTHR36179">
    <property type="entry name" value="LUD_DOM DOMAIN-CONTAINING PROTEIN"/>
    <property type="match status" value="1"/>
</dbReference>
<dbReference type="PATRIC" id="fig|49338.4.peg.265"/>